<organism evidence="4 5">
    <name type="scientific">Liparis tanakae</name>
    <name type="common">Tanaka's snailfish</name>
    <dbReference type="NCBI Taxonomy" id="230148"/>
    <lineage>
        <taxon>Eukaryota</taxon>
        <taxon>Metazoa</taxon>
        <taxon>Chordata</taxon>
        <taxon>Craniata</taxon>
        <taxon>Vertebrata</taxon>
        <taxon>Euteleostomi</taxon>
        <taxon>Actinopterygii</taxon>
        <taxon>Neopterygii</taxon>
        <taxon>Teleostei</taxon>
        <taxon>Neoteleostei</taxon>
        <taxon>Acanthomorphata</taxon>
        <taxon>Eupercaria</taxon>
        <taxon>Perciformes</taxon>
        <taxon>Cottioidei</taxon>
        <taxon>Cottales</taxon>
        <taxon>Liparidae</taxon>
        <taxon>Liparis</taxon>
    </lineage>
</organism>
<name>A0A4Z2IGF3_9TELE</name>
<proteinExistence type="predicted"/>
<dbReference type="InterPro" id="IPR009538">
    <property type="entry name" value="PV-1"/>
</dbReference>
<sequence>MASNGRGLSPGQLPIMGTAMYSSGYSQVSKARPQAQKKMQYQSKGKSCGYYMRIVFFFSSLIQSLIIVSLVLFLIYGKSQDSASTSRIQDLEESFSRLSIENVALRQQRKNLTNLLNTTLTEKARNDWDLDKLRYFSNISSILIQDMDKKLQQSFTKLILCEGTGGPATRRPTPYKCNCGTMTERLKAGRALVESNFTQTAQRMRMEMDQTTKERDSINLEVIRLRRDKSTHEKEVEFFKQKCKDDFSESLSGISNVSKAFLGKINSLFPSHIAFQLTCPKQRDHLEQIRTNCTSLSMEVEDKLQRYLNVVGEQVSGIQAENSRTKAENWRLSEDYRWCSTNRTSLILQHRKNVDKLQGKHDEDKERLLMDKMKLNGEIDVLNNNVQYKSKAMDHLKEQIKQLNMTCLPKTGLGGLPGLLGGSAGTQSLSGRGLGGSSATSSISSSGGQLGVAGAGRLGLGSLNPGSTGTGSSSSLTGAGSSAGSGLNKLGSTGTGSFTGLGLNKLGSTGAGSSTGLGLNKLGSFGAGSSTDLGLNKLGSTGAGSSTGLGFNKLGSTGAGSSTGLGLNKLGSTGAGSSTGLGLNKLGSTGAGSSTGLGLNKLGSTGTGSATGSGLGVKSSSGLGSSSGSTGSLNKSGSTNIPWGGGLGSSNSGQSKTGSGTGRGPSPGNSGGTGSSFDAGRTSGLGGGSISVAQHLKDLQRIINPSGPEEKQDLSRMLG</sequence>
<feature type="compositionally biased region" description="Low complexity" evidence="2">
    <location>
        <begin position="616"/>
        <end position="640"/>
    </location>
</feature>
<dbReference type="PANTHER" id="PTHR21687">
    <property type="entry name" value="PLASMALEMMA VESICLE-ASSOCIATED PROTEIN"/>
    <property type="match status" value="1"/>
</dbReference>
<evidence type="ECO:0000256" key="1">
    <source>
        <dbReference type="SAM" id="Coils"/>
    </source>
</evidence>
<dbReference type="Pfam" id="PF06637">
    <property type="entry name" value="PV-1"/>
    <property type="match status" value="1"/>
</dbReference>
<evidence type="ECO:0000313" key="4">
    <source>
        <dbReference type="EMBL" id="TNN77099.1"/>
    </source>
</evidence>
<dbReference type="GO" id="GO:0002693">
    <property type="term" value="P:positive regulation of cellular extravasation"/>
    <property type="evidence" value="ECO:0007669"/>
    <property type="project" value="TreeGrafter"/>
</dbReference>
<dbReference type="OrthoDB" id="8828676at2759"/>
<feature type="region of interest" description="Disordered" evidence="2">
    <location>
        <begin position="608"/>
        <end position="692"/>
    </location>
</feature>
<dbReference type="EMBL" id="SRLO01000087">
    <property type="protein sequence ID" value="TNN77099.1"/>
    <property type="molecule type" value="Genomic_DNA"/>
</dbReference>
<keyword evidence="3" id="KW-0472">Membrane</keyword>
<dbReference type="GO" id="GO:0043114">
    <property type="term" value="P:regulation of vascular permeability"/>
    <property type="evidence" value="ECO:0007669"/>
    <property type="project" value="TreeGrafter"/>
</dbReference>
<protein>
    <recommendedName>
        <fullName evidence="6">Plasmalemma vesicle-associated protein</fullName>
    </recommendedName>
</protein>
<dbReference type="AlphaFoldDB" id="A0A4Z2IGF3"/>
<keyword evidence="1" id="KW-0175">Coiled coil</keyword>
<feature type="coiled-coil region" evidence="1">
    <location>
        <begin position="201"/>
        <end position="228"/>
    </location>
</feature>
<keyword evidence="5" id="KW-1185">Reference proteome</keyword>
<evidence type="ECO:0000256" key="2">
    <source>
        <dbReference type="SAM" id="MobiDB-lite"/>
    </source>
</evidence>
<evidence type="ECO:0000256" key="3">
    <source>
        <dbReference type="SAM" id="Phobius"/>
    </source>
</evidence>
<dbReference type="Proteomes" id="UP000314294">
    <property type="component" value="Unassembled WGS sequence"/>
</dbReference>
<feature type="compositionally biased region" description="Low complexity" evidence="2">
    <location>
        <begin position="649"/>
        <end position="658"/>
    </location>
</feature>
<comment type="caution">
    <text evidence="4">The sequence shown here is derived from an EMBL/GenBank/DDBJ whole genome shotgun (WGS) entry which is preliminary data.</text>
</comment>
<evidence type="ECO:0008006" key="6">
    <source>
        <dbReference type="Google" id="ProtNLM"/>
    </source>
</evidence>
<feature type="transmembrane region" description="Helical" evidence="3">
    <location>
        <begin position="54"/>
        <end position="76"/>
    </location>
</feature>
<dbReference type="PANTHER" id="PTHR21687:SF5">
    <property type="entry name" value="PLASMALEMMA VESICLE-ASSOCIATED PROTEIN"/>
    <property type="match status" value="1"/>
</dbReference>
<feature type="region of interest" description="Disordered" evidence="2">
    <location>
        <begin position="463"/>
        <end position="485"/>
    </location>
</feature>
<gene>
    <name evidence="4" type="ORF">EYF80_012737</name>
</gene>
<evidence type="ECO:0000313" key="5">
    <source>
        <dbReference type="Proteomes" id="UP000314294"/>
    </source>
</evidence>
<accession>A0A4Z2IGF3</accession>
<feature type="compositionally biased region" description="Gly residues" evidence="2">
    <location>
        <begin position="659"/>
        <end position="674"/>
    </location>
</feature>
<keyword evidence="3" id="KW-1133">Transmembrane helix</keyword>
<reference evidence="4 5" key="1">
    <citation type="submission" date="2019-03" db="EMBL/GenBank/DDBJ databases">
        <title>First draft genome of Liparis tanakae, snailfish: a comprehensive survey of snailfish specific genes.</title>
        <authorList>
            <person name="Kim W."/>
            <person name="Song I."/>
            <person name="Jeong J.-H."/>
            <person name="Kim D."/>
            <person name="Kim S."/>
            <person name="Ryu S."/>
            <person name="Song J.Y."/>
            <person name="Lee S.K."/>
        </authorList>
    </citation>
    <scope>NUCLEOTIDE SEQUENCE [LARGE SCALE GENOMIC DNA]</scope>
    <source>
        <tissue evidence="4">Muscle</tissue>
    </source>
</reference>
<keyword evidence="3" id="KW-0812">Transmembrane</keyword>